<comment type="similarity">
    <text evidence="1">Belongs to the sulfatase family.</text>
</comment>
<keyword evidence="2" id="KW-0479">Metal-binding</keyword>
<organism evidence="6 7">
    <name type="scientific">Rubritalea spongiae</name>
    <dbReference type="NCBI Taxonomy" id="430797"/>
    <lineage>
        <taxon>Bacteria</taxon>
        <taxon>Pseudomonadati</taxon>
        <taxon>Verrucomicrobiota</taxon>
        <taxon>Verrucomicrobiia</taxon>
        <taxon>Verrucomicrobiales</taxon>
        <taxon>Rubritaleaceae</taxon>
        <taxon>Rubritalea</taxon>
    </lineage>
</organism>
<dbReference type="PROSITE" id="PS00149">
    <property type="entry name" value="SULFATASE_2"/>
    <property type="match status" value="1"/>
</dbReference>
<protein>
    <submittedName>
        <fullName evidence="6">Sulfatase-like hydrolase/transferase</fullName>
    </submittedName>
</protein>
<dbReference type="PANTHER" id="PTHR42693:SF53">
    <property type="entry name" value="ENDO-4-O-SULFATASE"/>
    <property type="match status" value="1"/>
</dbReference>
<keyword evidence="7" id="KW-1185">Reference proteome</keyword>
<evidence type="ECO:0000256" key="2">
    <source>
        <dbReference type="ARBA" id="ARBA00022723"/>
    </source>
</evidence>
<feature type="domain" description="Sulfatase N-terminal" evidence="5">
    <location>
        <begin position="432"/>
        <end position="729"/>
    </location>
</feature>
<dbReference type="Gene3D" id="3.40.720.10">
    <property type="entry name" value="Alkaline Phosphatase, subunit A"/>
    <property type="match status" value="1"/>
</dbReference>
<sequence length="1179" mass="126015">MTASPLQAAIQTGDVIHVDFGATTPASGNYNIINSGNLSIADLVRASDGSNLGVGLTVTATNPFDNASNVASSSGLTEINTSDSDVYSDGFLSTNGNNGSGNDTITLTFTGLDDSLYYDLSAALARSANGSNFSTTWSIPGVSTQTSDGTPANGYIYFNSLSSTNGELEITLTDDIRQSGVAQLALVATSIAPPQPPAPPTPELPADDVIVYFSPTEANSAASFDDLDDMTIGANWGGSLPSTSFFNASETLVGGTVYGVDGASLQGSYLELAIDGSGIDFSTHPIAINFDMLSTRASSSNDKHTTVIGYDGSTEIFRLKYQAHSSNTNNLITATATEGDLAMGFTPLKHINTTSTPTGLQDFRIVLSGDQVSFSGSSLTPQSGTILNSATTLTSLRWEITGTNTGNQGFWLNDVQIRDAAPTPPRAATDRPNVIFILMDDMGYSDISCYGATRVDTPNLDALATGGMQFTNFVLPSNVCSPSRAAFLTGAYPSRCGIPMAVNHPNENHWFLGLDPDEITIAEQCKSQGYKTSMVGKWHLGVEPIFLPYNQGFDHYYGTHGNGGTLYNESHIESVSFPQQTLSARYNKRVRELIRDNSHRPFFLYYAHNYPHTPYSEGNVFDGATGNGTRSDVIKEVDWAIGQMVAELEANGILENTLIVFTSDNGAVPPASYGNAPFRGSKYVTWEGGHRVPFIMYWKGQTPETPSEETLTTQVWAMDLFPTVTELIGESLDANRVYDGTSLVPLLQNQTIARDEDAVFYYYSGDNLQCVRKGDWKLHLPRTVYQLPWWDQIQPPPSTYQLYDLSTDPDESDDVSSSYPSIVSELSALADAIRLELGDADPTTGALVMGTGQRGTGTLFPEVPTIVNLNSDYNYVPDWNSLSQAEKGRGATLFGANGISAAGSFLDGNTLPANWQYLYSSEATGGMEFALVAGSPVGTEANTGFLGTGSTPAGLIGNASAGTYVINSGNTGNAANEGSDLLLTPDADPSRDYIIARYTIDPNDVLYGKTQASITGSFRDLIGGTSDNSVTVHVFHNNTELFTASGANGRLLEADGTFNLSDITVAANDTISFVVGSKGDQTGDEVALNATLQFAVSQSAEAHTPDLKITHFSGFGSASLQVQGTPGQHYRIEKSTDLGISNAWQEVENIPFLNQSPMELDVNVESSEDRAFWRIQLEQ</sequence>
<dbReference type="InterPro" id="IPR050738">
    <property type="entry name" value="Sulfatase"/>
</dbReference>
<evidence type="ECO:0000259" key="5">
    <source>
        <dbReference type="Pfam" id="PF00884"/>
    </source>
</evidence>
<keyword evidence="3" id="KW-0378">Hydrolase</keyword>
<dbReference type="InterPro" id="IPR017850">
    <property type="entry name" value="Alkaline_phosphatase_core_sf"/>
</dbReference>
<gene>
    <name evidence="6" type="ORF">ACFSQZ_10270</name>
</gene>
<comment type="caution">
    <text evidence="6">The sequence shown here is derived from an EMBL/GenBank/DDBJ whole genome shotgun (WGS) entry which is preliminary data.</text>
</comment>
<evidence type="ECO:0000256" key="3">
    <source>
        <dbReference type="ARBA" id="ARBA00022801"/>
    </source>
</evidence>
<dbReference type="EMBL" id="JBHUJC010000029">
    <property type="protein sequence ID" value="MFD2276855.1"/>
    <property type="molecule type" value="Genomic_DNA"/>
</dbReference>
<dbReference type="SUPFAM" id="SSF53649">
    <property type="entry name" value="Alkaline phosphatase-like"/>
    <property type="match status" value="1"/>
</dbReference>
<name>A0ABW5E5E3_9BACT</name>
<dbReference type="PANTHER" id="PTHR42693">
    <property type="entry name" value="ARYLSULFATASE FAMILY MEMBER"/>
    <property type="match status" value="1"/>
</dbReference>
<accession>A0ABW5E5E3</accession>
<proteinExistence type="inferred from homology"/>
<reference evidence="7" key="1">
    <citation type="journal article" date="2019" name="Int. J. Syst. Evol. Microbiol.">
        <title>The Global Catalogue of Microorganisms (GCM) 10K type strain sequencing project: providing services to taxonomists for standard genome sequencing and annotation.</title>
        <authorList>
            <consortium name="The Broad Institute Genomics Platform"/>
            <consortium name="The Broad Institute Genome Sequencing Center for Infectious Disease"/>
            <person name="Wu L."/>
            <person name="Ma J."/>
        </authorList>
    </citation>
    <scope>NUCLEOTIDE SEQUENCE [LARGE SCALE GENOMIC DNA]</scope>
    <source>
        <strain evidence="7">JCM 16545</strain>
    </source>
</reference>
<dbReference type="Gene3D" id="3.30.1120.10">
    <property type="match status" value="1"/>
</dbReference>
<dbReference type="Proteomes" id="UP001597297">
    <property type="component" value="Unassembled WGS sequence"/>
</dbReference>
<evidence type="ECO:0000256" key="4">
    <source>
        <dbReference type="ARBA" id="ARBA00022837"/>
    </source>
</evidence>
<dbReference type="InterPro" id="IPR024607">
    <property type="entry name" value="Sulfatase_CS"/>
</dbReference>
<evidence type="ECO:0000313" key="7">
    <source>
        <dbReference type="Proteomes" id="UP001597297"/>
    </source>
</evidence>
<evidence type="ECO:0000256" key="1">
    <source>
        <dbReference type="ARBA" id="ARBA00008779"/>
    </source>
</evidence>
<keyword evidence="4" id="KW-0106">Calcium</keyword>
<dbReference type="InterPro" id="IPR000917">
    <property type="entry name" value="Sulfatase_N"/>
</dbReference>
<evidence type="ECO:0000313" key="6">
    <source>
        <dbReference type="EMBL" id="MFD2276855.1"/>
    </source>
</evidence>
<dbReference type="Pfam" id="PF00884">
    <property type="entry name" value="Sulfatase"/>
    <property type="match status" value="1"/>
</dbReference>